<dbReference type="InterPro" id="IPR009027">
    <property type="entry name" value="Ribosomal_bL9/RNase_H1_N"/>
</dbReference>
<keyword evidence="3" id="KW-0687">Ribonucleoprotein</keyword>
<protein>
    <recommendedName>
        <fullName evidence="4">Large ribosomal subunit protein bL9m</fullName>
    </recommendedName>
    <alternativeName>
        <fullName evidence="5">39S ribosomal protein L9, mitochondrial</fullName>
    </alternativeName>
</protein>
<evidence type="ECO:0000259" key="6">
    <source>
        <dbReference type="Pfam" id="PF01281"/>
    </source>
</evidence>
<evidence type="ECO:0000313" key="8">
    <source>
        <dbReference type="Proteomes" id="UP001519460"/>
    </source>
</evidence>
<dbReference type="EMBL" id="JACVVK020000477">
    <property type="protein sequence ID" value="KAK7471804.1"/>
    <property type="molecule type" value="Genomic_DNA"/>
</dbReference>
<keyword evidence="8" id="KW-1185">Reference proteome</keyword>
<dbReference type="Gene3D" id="3.40.5.10">
    <property type="entry name" value="Ribosomal protein L9, N-terminal domain"/>
    <property type="match status" value="1"/>
</dbReference>
<dbReference type="Proteomes" id="UP001519460">
    <property type="component" value="Unassembled WGS sequence"/>
</dbReference>
<dbReference type="PANTHER" id="PTHR21368">
    <property type="entry name" value="50S RIBOSOMAL PROTEIN L9"/>
    <property type="match status" value="1"/>
</dbReference>
<evidence type="ECO:0000256" key="1">
    <source>
        <dbReference type="ARBA" id="ARBA00010605"/>
    </source>
</evidence>
<dbReference type="InterPro" id="IPR036935">
    <property type="entry name" value="Ribosomal_bL9_N_sf"/>
</dbReference>
<evidence type="ECO:0000313" key="7">
    <source>
        <dbReference type="EMBL" id="KAK7471804.1"/>
    </source>
</evidence>
<evidence type="ECO:0000256" key="3">
    <source>
        <dbReference type="ARBA" id="ARBA00023274"/>
    </source>
</evidence>
<organism evidence="7 8">
    <name type="scientific">Batillaria attramentaria</name>
    <dbReference type="NCBI Taxonomy" id="370345"/>
    <lineage>
        <taxon>Eukaryota</taxon>
        <taxon>Metazoa</taxon>
        <taxon>Spiralia</taxon>
        <taxon>Lophotrochozoa</taxon>
        <taxon>Mollusca</taxon>
        <taxon>Gastropoda</taxon>
        <taxon>Caenogastropoda</taxon>
        <taxon>Sorbeoconcha</taxon>
        <taxon>Cerithioidea</taxon>
        <taxon>Batillariidae</taxon>
        <taxon>Batillaria</taxon>
    </lineage>
</organism>
<dbReference type="GO" id="GO:0005840">
    <property type="term" value="C:ribosome"/>
    <property type="evidence" value="ECO:0007669"/>
    <property type="project" value="UniProtKB-KW"/>
</dbReference>
<gene>
    <name evidence="7" type="ORF">BaRGS_00035543</name>
</gene>
<name>A0ABD0JEE9_9CAEN</name>
<dbReference type="AlphaFoldDB" id="A0ABD0JEE9"/>
<dbReference type="Pfam" id="PF01281">
    <property type="entry name" value="Ribosomal_L9_N"/>
    <property type="match status" value="1"/>
</dbReference>
<dbReference type="SUPFAM" id="SSF55658">
    <property type="entry name" value="L9 N-domain-like"/>
    <property type="match status" value="1"/>
</dbReference>
<feature type="domain" description="Ribosomal protein L9" evidence="6">
    <location>
        <begin position="75"/>
        <end position="119"/>
    </location>
</feature>
<dbReference type="GO" id="GO:1990904">
    <property type="term" value="C:ribonucleoprotein complex"/>
    <property type="evidence" value="ECO:0007669"/>
    <property type="project" value="UniProtKB-KW"/>
</dbReference>
<keyword evidence="2" id="KW-0689">Ribosomal protein</keyword>
<dbReference type="InterPro" id="IPR020070">
    <property type="entry name" value="Ribosomal_bL9_N"/>
</dbReference>
<proteinExistence type="inferred from homology"/>
<comment type="similarity">
    <text evidence="1">Belongs to the bacterial ribosomal protein bL9 family.</text>
</comment>
<dbReference type="InterPro" id="IPR000244">
    <property type="entry name" value="Ribosomal_bL9"/>
</dbReference>
<accession>A0ABD0JEE9</accession>
<evidence type="ECO:0000256" key="2">
    <source>
        <dbReference type="ARBA" id="ARBA00022980"/>
    </source>
</evidence>
<evidence type="ECO:0000256" key="5">
    <source>
        <dbReference type="ARBA" id="ARBA00035381"/>
    </source>
</evidence>
<sequence length="327" mass="36968">MLRSAVRSVTRNFLSTQFKMAPLYNMEQVRNTVVVERMYPTQLAKRGQMPRIRPRNMVYKFVDRVHDKKTPNISCILTGFVEGVGVRGEQVLVKRSLFRNKLYPAGLAVYATPDNLAMFAEEKKTLKQLAGLYLRVHMSGDNSWLLNTTHVKVALRRVGVEGVEVGEECISLPREPITQPGEFTFQITVNGVKSATVKGCIILRHNDPAKDEFVPLPKLWQPCVRTWKARNASDSADPTPSRTVRIPLPRDVGVNVPLYSRTVWIPVPRDVGVNVTFYSWTVRIALSRDVGVNVALYSQAEWISVPRDVGVNVALYSRTVWIPHMLV</sequence>
<reference evidence="7 8" key="1">
    <citation type="journal article" date="2023" name="Sci. Data">
        <title>Genome assembly of the Korean intertidal mud-creeper Batillaria attramentaria.</title>
        <authorList>
            <person name="Patra A.K."/>
            <person name="Ho P.T."/>
            <person name="Jun S."/>
            <person name="Lee S.J."/>
            <person name="Kim Y."/>
            <person name="Won Y.J."/>
        </authorList>
    </citation>
    <scope>NUCLEOTIDE SEQUENCE [LARGE SCALE GENOMIC DNA]</scope>
    <source>
        <strain evidence="7">Wonlab-2016</strain>
    </source>
</reference>
<comment type="caution">
    <text evidence="7">The sequence shown here is derived from an EMBL/GenBank/DDBJ whole genome shotgun (WGS) entry which is preliminary data.</text>
</comment>
<evidence type="ECO:0000256" key="4">
    <source>
        <dbReference type="ARBA" id="ARBA00035194"/>
    </source>
</evidence>